<comment type="caution">
    <text evidence="1">The sequence shown here is derived from an EMBL/GenBank/DDBJ whole genome shotgun (WGS) entry which is preliminary data.</text>
</comment>
<gene>
    <name evidence="1" type="ORF">OWV82_019216</name>
</gene>
<accession>A0ACC1XDN0</accession>
<evidence type="ECO:0000313" key="1">
    <source>
        <dbReference type="EMBL" id="KAJ4709421.1"/>
    </source>
</evidence>
<reference evidence="1 2" key="1">
    <citation type="journal article" date="2023" name="Science">
        <title>Complex scaffold remodeling in plant triterpene biosynthesis.</title>
        <authorList>
            <person name="De La Pena R."/>
            <person name="Hodgson H."/>
            <person name="Liu J.C."/>
            <person name="Stephenson M.J."/>
            <person name="Martin A.C."/>
            <person name="Owen C."/>
            <person name="Harkess A."/>
            <person name="Leebens-Mack J."/>
            <person name="Jimenez L.E."/>
            <person name="Osbourn A."/>
            <person name="Sattely E.S."/>
        </authorList>
    </citation>
    <scope>NUCLEOTIDE SEQUENCE [LARGE SCALE GENOMIC DNA]</scope>
    <source>
        <strain evidence="2">cv. JPN11</strain>
        <tissue evidence="1">Leaf</tissue>
    </source>
</reference>
<evidence type="ECO:0000313" key="2">
    <source>
        <dbReference type="Proteomes" id="UP001164539"/>
    </source>
</evidence>
<proteinExistence type="predicted"/>
<name>A0ACC1XDN0_MELAZ</name>
<dbReference type="EMBL" id="CM051403">
    <property type="protein sequence ID" value="KAJ4709421.1"/>
    <property type="molecule type" value="Genomic_DNA"/>
</dbReference>
<organism evidence="1 2">
    <name type="scientific">Melia azedarach</name>
    <name type="common">Chinaberry tree</name>
    <dbReference type="NCBI Taxonomy" id="155640"/>
    <lineage>
        <taxon>Eukaryota</taxon>
        <taxon>Viridiplantae</taxon>
        <taxon>Streptophyta</taxon>
        <taxon>Embryophyta</taxon>
        <taxon>Tracheophyta</taxon>
        <taxon>Spermatophyta</taxon>
        <taxon>Magnoliopsida</taxon>
        <taxon>eudicotyledons</taxon>
        <taxon>Gunneridae</taxon>
        <taxon>Pentapetalae</taxon>
        <taxon>rosids</taxon>
        <taxon>malvids</taxon>
        <taxon>Sapindales</taxon>
        <taxon>Meliaceae</taxon>
        <taxon>Melia</taxon>
    </lineage>
</organism>
<keyword evidence="2" id="KW-1185">Reference proteome</keyword>
<protein>
    <submittedName>
        <fullName evidence="1">EG45-like domain containing protein</fullName>
    </submittedName>
</protein>
<dbReference type="Proteomes" id="UP001164539">
    <property type="component" value="Chromosome 10"/>
</dbReference>
<sequence length="133" mass="14423">MEIEIMRIIFMLLSIVLCLSSASVHAAQGNAVYYAPPYKPSKCNGNRDDGPLVAGVSDALWDNGRACGRRYRVTCIGGTNQTPNPCKAGRSVIVKVVDFCRSPCDGILNLSQDAFNRIANLKAGNVKVEYNQV</sequence>